<dbReference type="PANTHER" id="PTHR10996:SF178">
    <property type="entry name" value="2-HYDROXYACID DEHYDROGENASE YGL185C-RELATED"/>
    <property type="match status" value="1"/>
</dbReference>
<evidence type="ECO:0000313" key="7">
    <source>
        <dbReference type="EMBL" id="CAJ1497993.1"/>
    </source>
</evidence>
<dbReference type="SUPFAM" id="SSF51735">
    <property type="entry name" value="NAD(P)-binding Rossmann-fold domains"/>
    <property type="match status" value="1"/>
</dbReference>
<dbReference type="InterPro" id="IPR006139">
    <property type="entry name" value="D-isomer_2_OHA_DH_cat_dom"/>
</dbReference>
<evidence type="ECO:0000256" key="2">
    <source>
        <dbReference type="ARBA" id="ARBA00023002"/>
    </source>
</evidence>
<feature type="domain" description="D-isomer specific 2-hydroxyacid dehydrogenase catalytic" evidence="5">
    <location>
        <begin position="32"/>
        <end position="307"/>
    </location>
</feature>
<accession>A0ABM9LF82</accession>
<dbReference type="Gene3D" id="3.40.50.720">
    <property type="entry name" value="NAD(P)-binding Rossmann-like Domain"/>
    <property type="match status" value="2"/>
</dbReference>
<dbReference type="Pfam" id="PF00389">
    <property type="entry name" value="2-Hacid_dh"/>
    <property type="match status" value="1"/>
</dbReference>
<gene>
    <name evidence="7" type="ORF">MU0053_001047</name>
</gene>
<evidence type="ECO:0000259" key="5">
    <source>
        <dbReference type="Pfam" id="PF00389"/>
    </source>
</evidence>
<evidence type="ECO:0000313" key="8">
    <source>
        <dbReference type="Proteomes" id="UP001190465"/>
    </source>
</evidence>
<dbReference type="Proteomes" id="UP001190465">
    <property type="component" value="Chromosome"/>
</dbReference>
<evidence type="ECO:0000256" key="3">
    <source>
        <dbReference type="ARBA" id="ARBA00023027"/>
    </source>
</evidence>
<dbReference type="RefSeq" id="WP_308481326.1">
    <property type="nucleotide sequence ID" value="NZ_OY726397.1"/>
</dbReference>
<proteinExistence type="inferred from homology"/>
<keyword evidence="2 4" id="KW-0560">Oxidoreductase</keyword>
<dbReference type="EMBL" id="OY726397">
    <property type="protein sequence ID" value="CAJ1497993.1"/>
    <property type="molecule type" value="Genomic_DNA"/>
</dbReference>
<feature type="domain" description="D-isomer specific 2-hydroxyacid dehydrogenase NAD-binding" evidence="6">
    <location>
        <begin position="105"/>
        <end position="278"/>
    </location>
</feature>
<evidence type="ECO:0000259" key="6">
    <source>
        <dbReference type="Pfam" id="PF02826"/>
    </source>
</evidence>
<dbReference type="InterPro" id="IPR006140">
    <property type="entry name" value="D-isomer_DH_NAD-bd"/>
</dbReference>
<evidence type="ECO:0000256" key="4">
    <source>
        <dbReference type="RuleBase" id="RU003719"/>
    </source>
</evidence>
<reference evidence="7 8" key="1">
    <citation type="submission" date="2023-08" db="EMBL/GenBank/DDBJ databases">
        <authorList>
            <person name="Folkvardsen B D."/>
            <person name="Norman A."/>
        </authorList>
    </citation>
    <scope>NUCLEOTIDE SEQUENCE [LARGE SCALE GENOMIC DNA]</scope>
    <source>
        <strain evidence="7 8">Mu0053</strain>
    </source>
</reference>
<keyword evidence="8" id="KW-1185">Reference proteome</keyword>
<protein>
    <submittedName>
        <fullName evidence="7">2-hydroxyacid dehydrogenase</fullName>
    </submittedName>
</protein>
<sequence length="314" mass="33399">MNILQVGRLEPQLAELVQQRHSPRRLPEGGRRAQFLAEHRDSVTVVLTSGGPVDAELIAALPRLGAIVNSGAGVDNIDLEAARRRHIGVSNTPDVLTDTVADTAIGLILMTLRRFGAADRYVREGRWETEGPFPYARDVNGLRVGILGLGRIGTAIADRLLAFGCVLAYHNRRRLEDCPYRYAASPQELAESVDILVVATAGGAGTEKLVGRAVLEALGSDGYLINIARGSVVDELALVDVLAAGRLAGAGLDVFADEPQVPAALRALDNVVLFPHIGSATARTRRAMAELALRNLESYLTSAALVTPVLRPGG</sequence>
<organism evidence="7 8">
    <name type="scientific">[Mycobacterium] burgundiense</name>
    <dbReference type="NCBI Taxonomy" id="3064286"/>
    <lineage>
        <taxon>Bacteria</taxon>
        <taxon>Bacillati</taxon>
        <taxon>Actinomycetota</taxon>
        <taxon>Actinomycetes</taxon>
        <taxon>Mycobacteriales</taxon>
        <taxon>Mycobacteriaceae</taxon>
        <taxon>Mycolicibacterium</taxon>
    </lineage>
</organism>
<evidence type="ECO:0000256" key="1">
    <source>
        <dbReference type="ARBA" id="ARBA00005854"/>
    </source>
</evidence>
<name>A0ABM9LF82_9MYCO</name>
<keyword evidence="3" id="KW-0520">NAD</keyword>
<dbReference type="CDD" id="cd12156">
    <property type="entry name" value="HPPR"/>
    <property type="match status" value="1"/>
</dbReference>
<dbReference type="SUPFAM" id="SSF52283">
    <property type="entry name" value="Formate/glycerate dehydrogenase catalytic domain-like"/>
    <property type="match status" value="1"/>
</dbReference>
<dbReference type="InterPro" id="IPR036291">
    <property type="entry name" value="NAD(P)-bd_dom_sf"/>
</dbReference>
<dbReference type="Pfam" id="PF02826">
    <property type="entry name" value="2-Hacid_dh_C"/>
    <property type="match status" value="1"/>
</dbReference>
<dbReference type="InterPro" id="IPR050223">
    <property type="entry name" value="D-isomer_2-hydroxyacid_DH"/>
</dbReference>
<comment type="similarity">
    <text evidence="1 4">Belongs to the D-isomer specific 2-hydroxyacid dehydrogenase family.</text>
</comment>
<dbReference type="PANTHER" id="PTHR10996">
    <property type="entry name" value="2-HYDROXYACID DEHYDROGENASE-RELATED"/>
    <property type="match status" value="1"/>
</dbReference>